<reference evidence="2" key="1">
    <citation type="journal article" date="2022" name="Mol. Ecol. Resour.">
        <title>The genomes of chicory, endive, great burdock and yacon provide insights into Asteraceae palaeo-polyploidization history and plant inulin production.</title>
        <authorList>
            <person name="Fan W."/>
            <person name="Wang S."/>
            <person name="Wang H."/>
            <person name="Wang A."/>
            <person name="Jiang F."/>
            <person name="Liu H."/>
            <person name="Zhao H."/>
            <person name="Xu D."/>
            <person name="Zhang Y."/>
        </authorList>
    </citation>
    <scope>NUCLEOTIDE SEQUENCE [LARGE SCALE GENOMIC DNA]</scope>
    <source>
        <strain evidence="2">cv. Punajuju</strain>
    </source>
</reference>
<protein>
    <submittedName>
        <fullName evidence="1">Uncharacterized protein</fullName>
    </submittedName>
</protein>
<dbReference type="EMBL" id="CM042009">
    <property type="protein sequence ID" value="KAI3787935.1"/>
    <property type="molecule type" value="Genomic_DNA"/>
</dbReference>
<sequence length="217" mass="24038">MDSTSIFLTIFLTRTYRESQQDPIKSITFGNSNPVCHAFDSKAKDGHDLLIGLNSGDVYSVSLRLQLQDDGKKLVGAHHSNKDGTLNNIRCMSISWIPECEGAFVAAHANGNLYSKDGPGDSTFPVIKYQTQFSVAHACSSKEISNDVIGENLKLKTELERKNEAEKEIHCGGSSVQTILIFFRRDYLCEQVNSLEEKLETAYTIADENEAIAVEAR</sequence>
<evidence type="ECO:0000313" key="2">
    <source>
        <dbReference type="Proteomes" id="UP001055811"/>
    </source>
</evidence>
<gene>
    <name evidence="1" type="ORF">L2E82_00456</name>
</gene>
<accession>A0ACB9GWQ4</accession>
<reference evidence="1 2" key="2">
    <citation type="journal article" date="2022" name="Mol. Ecol. Resour.">
        <title>The genomes of chicory, endive, great burdock and yacon provide insights into Asteraceae paleo-polyploidization history and plant inulin production.</title>
        <authorList>
            <person name="Fan W."/>
            <person name="Wang S."/>
            <person name="Wang H."/>
            <person name="Wang A."/>
            <person name="Jiang F."/>
            <person name="Liu H."/>
            <person name="Zhao H."/>
            <person name="Xu D."/>
            <person name="Zhang Y."/>
        </authorList>
    </citation>
    <scope>NUCLEOTIDE SEQUENCE [LARGE SCALE GENOMIC DNA]</scope>
    <source>
        <strain evidence="2">cv. Punajuju</strain>
        <tissue evidence="1">Leaves</tissue>
    </source>
</reference>
<proteinExistence type="predicted"/>
<evidence type="ECO:0000313" key="1">
    <source>
        <dbReference type="EMBL" id="KAI3787935.1"/>
    </source>
</evidence>
<name>A0ACB9GWQ4_CICIN</name>
<keyword evidence="2" id="KW-1185">Reference proteome</keyword>
<organism evidence="1 2">
    <name type="scientific">Cichorium intybus</name>
    <name type="common">Chicory</name>
    <dbReference type="NCBI Taxonomy" id="13427"/>
    <lineage>
        <taxon>Eukaryota</taxon>
        <taxon>Viridiplantae</taxon>
        <taxon>Streptophyta</taxon>
        <taxon>Embryophyta</taxon>
        <taxon>Tracheophyta</taxon>
        <taxon>Spermatophyta</taxon>
        <taxon>Magnoliopsida</taxon>
        <taxon>eudicotyledons</taxon>
        <taxon>Gunneridae</taxon>
        <taxon>Pentapetalae</taxon>
        <taxon>asterids</taxon>
        <taxon>campanulids</taxon>
        <taxon>Asterales</taxon>
        <taxon>Asteraceae</taxon>
        <taxon>Cichorioideae</taxon>
        <taxon>Cichorieae</taxon>
        <taxon>Cichoriinae</taxon>
        <taxon>Cichorium</taxon>
    </lineage>
</organism>
<dbReference type="Proteomes" id="UP001055811">
    <property type="component" value="Linkage Group LG01"/>
</dbReference>
<comment type="caution">
    <text evidence="1">The sequence shown here is derived from an EMBL/GenBank/DDBJ whole genome shotgun (WGS) entry which is preliminary data.</text>
</comment>